<proteinExistence type="predicted"/>
<dbReference type="InterPro" id="IPR015001">
    <property type="entry name" value="DUF1850"/>
</dbReference>
<organism evidence="1 2">
    <name type="scientific">Paracoccus isoporae</name>
    <dbReference type="NCBI Taxonomy" id="591205"/>
    <lineage>
        <taxon>Bacteria</taxon>
        <taxon>Pseudomonadati</taxon>
        <taxon>Pseudomonadota</taxon>
        <taxon>Alphaproteobacteria</taxon>
        <taxon>Rhodobacterales</taxon>
        <taxon>Paracoccaceae</taxon>
        <taxon>Paracoccus</taxon>
    </lineage>
</organism>
<accession>A0A1G6XCE0</accession>
<evidence type="ECO:0000313" key="1">
    <source>
        <dbReference type="EMBL" id="SDD75879.1"/>
    </source>
</evidence>
<gene>
    <name evidence="1" type="ORF">SAMN05421538_102364</name>
</gene>
<evidence type="ECO:0008006" key="3">
    <source>
        <dbReference type="Google" id="ProtNLM"/>
    </source>
</evidence>
<keyword evidence="2" id="KW-1185">Reference proteome</keyword>
<dbReference type="Pfam" id="PF08905">
    <property type="entry name" value="DUF1850"/>
    <property type="match status" value="1"/>
</dbReference>
<dbReference type="AlphaFoldDB" id="A0A1G6XCE0"/>
<protein>
    <recommendedName>
        <fullName evidence="3">DUF1850 domain-containing protein</fullName>
    </recommendedName>
</protein>
<name>A0A1G6XCE0_9RHOB</name>
<sequence>MSCLMIGTVALSLSGPGFSLEWTHSVENIAWREQWRVTEAGLDLARASVKGSGAGMEPGADAVLRDGWWSWDPDLPPQAELRLAASGATGAGWRLCDGKACREIGAEPGESVLLRPCSAPSPTKNPPR</sequence>
<dbReference type="EMBL" id="FNAH01000002">
    <property type="protein sequence ID" value="SDD75879.1"/>
    <property type="molecule type" value="Genomic_DNA"/>
</dbReference>
<dbReference type="STRING" id="591205.SAMN05421538_102364"/>
<evidence type="ECO:0000313" key="2">
    <source>
        <dbReference type="Proteomes" id="UP000199344"/>
    </source>
</evidence>
<reference evidence="1 2" key="1">
    <citation type="submission" date="2016-10" db="EMBL/GenBank/DDBJ databases">
        <authorList>
            <person name="de Groot N.N."/>
        </authorList>
    </citation>
    <scope>NUCLEOTIDE SEQUENCE [LARGE SCALE GENOMIC DNA]</scope>
    <source>
        <strain evidence="1 2">DSM 22220</strain>
    </source>
</reference>
<dbReference type="OrthoDB" id="5298197at2"/>
<dbReference type="Proteomes" id="UP000199344">
    <property type="component" value="Unassembled WGS sequence"/>
</dbReference>